<keyword evidence="9" id="KW-1185">Reference proteome</keyword>
<evidence type="ECO:0000256" key="5">
    <source>
        <dbReference type="PIRSR" id="PIRSR017250-50"/>
    </source>
</evidence>
<dbReference type="GO" id="GO:0003676">
    <property type="term" value="F:nucleic acid binding"/>
    <property type="evidence" value="ECO:0007669"/>
    <property type="project" value="InterPro"/>
</dbReference>
<dbReference type="EMBL" id="OU963862">
    <property type="protein sequence ID" value="CAH0380572.1"/>
    <property type="molecule type" value="Genomic_DNA"/>
</dbReference>
<dbReference type="Gene3D" id="3.40.1350.10">
    <property type="match status" value="1"/>
</dbReference>
<evidence type="ECO:0000256" key="2">
    <source>
        <dbReference type="ARBA" id="ARBA00022694"/>
    </source>
</evidence>
<dbReference type="SUPFAM" id="SSF53032">
    <property type="entry name" value="tRNA-intron endonuclease catalytic domain-like"/>
    <property type="match status" value="1"/>
</dbReference>
<dbReference type="GO" id="GO:0000213">
    <property type="term" value="F:tRNA-intron lyase activity"/>
    <property type="evidence" value="ECO:0007669"/>
    <property type="project" value="UniProtKB-UniRule"/>
</dbReference>
<dbReference type="EC" id="4.6.1.16" evidence="4"/>
<dbReference type="InterPro" id="IPR011856">
    <property type="entry name" value="tRNA_endonuc-like_dom_sf"/>
</dbReference>
<evidence type="ECO:0000259" key="6">
    <source>
        <dbReference type="Pfam" id="PF01974"/>
    </source>
</evidence>
<dbReference type="PANTHER" id="PTHR13070">
    <property type="entry name" value="TRNA-SPLICING ENDONUCLEASE SUBUNIT SEN34-RELATED"/>
    <property type="match status" value="1"/>
</dbReference>
<sequence length="316" mass="35691">MLRISPHHQVPFSHFCALSSLINMIELSCSNGQDVFVWSAEDWYKLRSELRIVGNPIGSLAPLPRQNSFLGLPVQLLPEETTLLLELNEAKLVNDQSLSNIPSADDLQSFQQLREQSQKDQSQIYIEKRKAQVVQMIDQIVAGKQLQREKLLKKKLAQATGDNTDLDASLKINKEEILKTELDKIVPPPASNALVQIFTADPWSKSEKKVSVEWSYPSSRAEKLKYLTFKNLWEKGFYLTSGIKFGGDFLAYPGDPAKFHARLIVVCVDSLEGVSLRQLVAYGRLGSSNKKTILLSSLTKDNDLVEYKTLNWRDKV</sequence>
<reference evidence="8" key="1">
    <citation type="submission" date="2021-12" db="EMBL/GenBank/DDBJ databases">
        <authorList>
            <person name="King R."/>
        </authorList>
    </citation>
    <scope>NUCLEOTIDE SEQUENCE</scope>
</reference>
<dbReference type="Proteomes" id="UP001152759">
    <property type="component" value="Chromosome 1"/>
</dbReference>
<dbReference type="GO" id="GO:0000379">
    <property type="term" value="P:tRNA-type intron splice site recognition and cleavage"/>
    <property type="evidence" value="ECO:0007669"/>
    <property type="project" value="UniProtKB-UniRule"/>
</dbReference>
<evidence type="ECO:0000256" key="4">
    <source>
        <dbReference type="PIRNR" id="PIRNR017250"/>
    </source>
</evidence>
<proteinExistence type="inferred from homology"/>
<dbReference type="InterPro" id="IPR006677">
    <property type="entry name" value="tRNA_intron_Endonuc_cat-like"/>
</dbReference>
<protein>
    <recommendedName>
        <fullName evidence="4">tRNA-splicing endonuclease subunit Sen34</fullName>
        <ecNumber evidence="4">4.6.1.16</ecNumber>
    </recommendedName>
</protein>
<feature type="domain" description="TSEN34 N-terminal" evidence="7">
    <location>
        <begin position="27"/>
        <end position="95"/>
    </location>
</feature>
<comment type="similarity">
    <text evidence="1 4">Belongs to the tRNA-intron endonuclease family.</text>
</comment>
<feature type="active site" evidence="5">
    <location>
        <position position="260"/>
    </location>
</feature>
<dbReference type="PIRSF" id="PIRSF017250">
    <property type="entry name" value="tRNA_splic_SEN34"/>
    <property type="match status" value="1"/>
</dbReference>
<dbReference type="Pfam" id="PF26577">
    <property type="entry name" value="TSEN34_N"/>
    <property type="match status" value="1"/>
</dbReference>
<evidence type="ECO:0000313" key="9">
    <source>
        <dbReference type="Proteomes" id="UP001152759"/>
    </source>
</evidence>
<dbReference type="InterPro" id="IPR036167">
    <property type="entry name" value="tRNA_intron_Endo_cat-like_sf"/>
</dbReference>
<dbReference type="Pfam" id="PF01974">
    <property type="entry name" value="tRNA_int_endo"/>
    <property type="match status" value="1"/>
</dbReference>
<dbReference type="InterPro" id="IPR059049">
    <property type="entry name" value="TSEN34_N"/>
</dbReference>
<accession>A0A9P0EY14</accession>
<dbReference type="CDD" id="cd22363">
    <property type="entry name" value="tRNA-intron_lyase_C"/>
    <property type="match status" value="1"/>
</dbReference>
<name>A0A9P0EY14_BEMTA</name>
<feature type="active site" evidence="5">
    <location>
        <position position="252"/>
    </location>
</feature>
<dbReference type="AlphaFoldDB" id="A0A9P0EY14"/>
<dbReference type="PANTHER" id="PTHR13070:SF0">
    <property type="entry name" value="TRNA-SPLICING ENDONUCLEASE SUBUNIT SEN34"/>
    <property type="match status" value="1"/>
</dbReference>
<keyword evidence="2 4" id="KW-0819">tRNA processing</keyword>
<comment type="function">
    <text evidence="4">Constitutes one of the two catalytic subunit of the tRNA-splicing endonuclease complex, a complex responsible for identification and cleavage of the splice sites in pre-tRNA. It cleaves pre-tRNA at the 5'- and 3'-splice sites to release the intron. The products are an intron and two tRNA half-molecules bearing 2',3'-cyclic phosphate and 5'-OH termini. There are no conserved sequences at the splice sites, but the intron is invariably located at the same site in the gene, placing the splice sites an invariant distance from the constant structural features of the tRNA body.</text>
</comment>
<dbReference type="KEGG" id="btab:109032173"/>
<evidence type="ECO:0000313" key="8">
    <source>
        <dbReference type="EMBL" id="CAH0380572.1"/>
    </source>
</evidence>
<feature type="active site" evidence="5">
    <location>
        <position position="291"/>
    </location>
</feature>
<dbReference type="GO" id="GO:0000214">
    <property type="term" value="C:tRNA-intron endonuclease complex"/>
    <property type="evidence" value="ECO:0007669"/>
    <property type="project" value="UniProtKB-UniRule"/>
</dbReference>
<evidence type="ECO:0000256" key="1">
    <source>
        <dbReference type="ARBA" id="ARBA00008078"/>
    </source>
</evidence>
<organism evidence="8 9">
    <name type="scientific">Bemisia tabaci</name>
    <name type="common">Sweetpotato whitefly</name>
    <name type="synonym">Aleurodes tabaci</name>
    <dbReference type="NCBI Taxonomy" id="7038"/>
    <lineage>
        <taxon>Eukaryota</taxon>
        <taxon>Metazoa</taxon>
        <taxon>Ecdysozoa</taxon>
        <taxon>Arthropoda</taxon>
        <taxon>Hexapoda</taxon>
        <taxon>Insecta</taxon>
        <taxon>Pterygota</taxon>
        <taxon>Neoptera</taxon>
        <taxon>Paraneoptera</taxon>
        <taxon>Hemiptera</taxon>
        <taxon>Sternorrhyncha</taxon>
        <taxon>Aleyrodoidea</taxon>
        <taxon>Aleyrodidae</taxon>
        <taxon>Aleyrodinae</taxon>
        <taxon>Bemisia</taxon>
    </lineage>
</organism>
<keyword evidence="3 4" id="KW-0456">Lyase</keyword>
<feature type="domain" description="tRNA intron endonuclease catalytic" evidence="6">
    <location>
        <begin position="224"/>
        <end position="303"/>
    </location>
</feature>
<gene>
    <name evidence="8" type="ORF">BEMITA_LOCUS314</name>
</gene>
<evidence type="ECO:0000259" key="7">
    <source>
        <dbReference type="Pfam" id="PF26577"/>
    </source>
</evidence>
<dbReference type="InterPro" id="IPR016690">
    <property type="entry name" value="TSEN34"/>
</dbReference>
<evidence type="ECO:0000256" key="3">
    <source>
        <dbReference type="ARBA" id="ARBA00023239"/>
    </source>
</evidence>